<gene>
    <name evidence="2" type="ORF">CP969_28340</name>
</gene>
<organism evidence="2 3">
    <name type="scientific">Streptomyces viridosporus T7A</name>
    <dbReference type="NCBI Taxonomy" id="665577"/>
    <lineage>
        <taxon>Bacteria</taxon>
        <taxon>Bacillati</taxon>
        <taxon>Actinomycetota</taxon>
        <taxon>Actinomycetes</taxon>
        <taxon>Kitasatosporales</taxon>
        <taxon>Streptomycetaceae</taxon>
        <taxon>Streptomyces</taxon>
    </lineage>
</organism>
<evidence type="ECO:0000313" key="3">
    <source>
        <dbReference type="Proteomes" id="UP000327143"/>
    </source>
</evidence>
<dbReference type="EMBL" id="CP023700">
    <property type="protein sequence ID" value="QEU88164.1"/>
    <property type="molecule type" value="Genomic_DNA"/>
</dbReference>
<keyword evidence="3" id="KW-1185">Reference proteome</keyword>
<proteinExistence type="predicted"/>
<dbReference type="Proteomes" id="UP000327143">
    <property type="component" value="Chromosome"/>
</dbReference>
<reference evidence="2 3" key="1">
    <citation type="submission" date="2017-09" db="EMBL/GenBank/DDBJ databases">
        <authorList>
            <person name="Lee N."/>
            <person name="Cho B.-K."/>
        </authorList>
    </citation>
    <scope>NUCLEOTIDE SEQUENCE [LARGE SCALE GENOMIC DNA]</scope>
    <source>
        <strain evidence="2 3">ATCC 39115</strain>
    </source>
</reference>
<evidence type="ECO:0000256" key="1">
    <source>
        <dbReference type="SAM" id="MobiDB-lite"/>
    </source>
</evidence>
<evidence type="ECO:0000313" key="2">
    <source>
        <dbReference type="EMBL" id="QEU88164.1"/>
    </source>
</evidence>
<feature type="region of interest" description="Disordered" evidence="1">
    <location>
        <begin position="1"/>
        <end position="25"/>
    </location>
</feature>
<name>A0ABX6AM20_STRVD</name>
<sequence>MRTCSARPTDRSAAHGPAGGRGTEHAHLAIHSLSPDEAPRVHRVFEEKTDGCGRAVIRPGD</sequence>
<accession>A0ABX6AM20</accession>
<protein>
    <submittedName>
        <fullName evidence="2">Uncharacterized protein</fullName>
    </submittedName>
</protein>